<dbReference type="InterPro" id="IPR006175">
    <property type="entry name" value="YjgF/YER057c/UK114"/>
</dbReference>
<gene>
    <name evidence="1" type="ordered locus">LIC078</name>
</gene>
<dbReference type="Pfam" id="PF01042">
    <property type="entry name" value="Ribonuc_L-PSP"/>
    <property type="match status" value="1"/>
</dbReference>
<dbReference type="KEGG" id="lip:LIC078"/>
<dbReference type="HOGENOM" id="CLU_100715_7_1_7"/>
<dbReference type="Proteomes" id="UP000002430">
    <property type="component" value="Plasmid 3"/>
</dbReference>
<accession>Q1MNQ3</accession>
<dbReference type="AlphaFoldDB" id="Q1MNQ3"/>
<dbReference type="PANTHER" id="PTHR11803:SF39">
    <property type="entry name" value="2-IMINOBUTANOATE_2-IMINOPROPANOATE DEAMINASE"/>
    <property type="match status" value="1"/>
</dbReference>
<dbReference type="Gene3D" id="3.30.1330.40">
    <property type="entry name" value="RutC-like"/>
    <property type="match status" value="1"/>
</dbReference>
<dbReference type="OrthoDB" id="9808943at2"/>
<sequence length="128" mass="14469">MINAISAITPVRPIDPYPQNILTNECIYLCELPRDPSTNTIPETIEEQTQQVMKNIEASLAASGLGFHHVTKVSITLVNPSNYKLVKRIYDHFFLGYNPECRFHAASMLREHSQIEVEVVAVKTNDPM</sequence>
<dbReference type="GO" id="GO:0005829">
    <property type="term" value="C:cytosol"/>
    <property type="evidence" value="ECO:0007669"/>
    <property type="project" value="TreeGrafter"/>
</dbReference>
<dbReference type="EMBL" id="AM180255">
    <property type="protein sequence ID" value="CAJ54030.1"/>
    <property type="molecule type" value="Genomic_DNA"/>
</dbReference>
<protein>
    <submittedName>
        <fullName evidence="1">Protein synthesis inhibitor, putative</fullName>
    </submittedName>
</protein>
<organism evidence="1 2">
    <name type="scientific">Lawsonia intracellularis (strain PHE/MN1-00)</name>
    <dbReference type="NCBI Taxonomy" id="363253"/>
    <lineage>
        <taxon>Bacteria</taxon>
        <taxon>Pseudomonadati</taxon>
        <taxon>Thermodesulfobacteriota</taxon>
        <taxon>Desulfovibrionia</taxon>
        <taxon>Desulfovibrionales</taxon>
        <taxon>Desulfovibrionaceae</taxon>
        <taxon>Lawsonia</taxon>
    </lineage>
</organism>
<keyword evidence="1" id="KW-0614">Plasmid</keyword>
<reference evidence="1 2" key="1">
    <citation type="submission" date="2005-11" db="EMBL/GenBank/DDBJ databases">
        <title>The complete genome sequence of Lawsonia intracellularis: the causative agent of proliferative enteropathy.</title>
        <authorList>
            <person name="Kaur K."/>
            <person name="Zhang Q."/>
            <person name="Beckler D."/>
            <person name="Munir S."/>
            <person name="Li L."/>
            <person name="Kinsley K."/>
            <person name="Herron L."/>
            <person name="Peterson A."/>
            <person name="May B."/>
            <person name="Singh S."/>
            <person name="Gebhart C."/>
            <person name="Kapur V."/>
        </authorList>
    </citation>
    <scope>NUCLEOTIDE SEQUENCE [LARGE SCALE GENOMIC DNA]</scope>
    <source>
        <strain evidence="1 2">PHE/MN1-00</strain>
        <plasmid evidence="2">pLaw3</plasmid>
    </source>
</reference>
<proteinExistence type="predicted"/>
<name>Q1MNQ3_LAWIP</name>
<evidence type="ECO:0000313" key="1">
    <source>
        <dbReference type="EMBL" id="CAJ54030.1"/>
    </source>
</evidence>
<geneLocation type="plasmid" evidence="2">
    <name>pLaw3</name>
</geneLocation>
<dbReference type="RefSeq" id="WP_011527397.1">
    <property type="nucleotide sequence ID" value="NC_008014.1"/>
</dbReference>
<dbReference type="GO" id="GO:0019239">
    <property type="term" value="F:deaminase activity"/>
    <property type="evidence" value="ECO:0007669"/>
    <property type="project" value="TreeGrafter"/>
</dbReference>
<dbReference type="InterPro" id="IPR035959">
    <property type="entry name" value="RutC-like_sf"/>
</dbReference>
<evidence type="ECO:0000313" key="2">
    <source>
        <dbReference type="Proteomes" id="UP000002430"/>
    </source>
</evidence>
<dbReference type="PANTHER" id="PTHR11803">
    <property type="entry name" value="2-IMINOBUTANOATE/2-IMINOPROPANOATE DEAMINASE RIDA"/>
    <property type="match status" value="1"/>
</dbReference>
<dbReference type="CDD" id="cd00448">
    <property type="entry name" value="YjgF_YER057c_UK114_family"/>
    <property type="match status" value="1"/>
</dbReference>
<keyword evidence="2" id="KW-1185">Reference proteome</keyword>
<dbReference type="SUPFAM" id="SSF55298">
    <property type="entry name" value="YjgF-like"/>
    <property type="match status" value="1"/>
</dbReference>